<feature type="transmembrane region" description="Helical" evidence="1">
    <location>
        <begin position="274"/>
        <end position="291"/>
    </location>
</feature>
<keyword evidence="1" id="KW-0812">Transmembrane</keyword>
<feature type="transmembrane region" description="Helical" evidence="1">
    <location>
        <begin position="137"/>
        <end position="155"/>
    </location>
</feature>
<comment type="caution">
    <text evidence="3">The sequence shown here is derived from an EMBL/GenBank/DDBJ whole genome shotgun (WGS) entry which is preliminary data.</text>
</comment>
<dbReference type="RefSeq" id="WP_051244914.1">
    <property type="nucleotide sequence ID" value="NZ_FNBW01000013.1"/>
</dbReference>
<gene>
    <name evidence="3" type="ORF">SAMN05660686_03929</name>
</gene>
<dbReference type="PANTHER" id="PTHR22911:SF103">
    <property type="entry name" value="BLR2811 PROTEIN"/>
    <property type="match status" value="1"/>
</dbReference>
<feature type="transmembrane region" description="Helical" evidence="1">
    <location>
        <begin position="219"/>
        <end position="239"/>
    </location>
</feature>
<evidence type="ECO:0000313" key="4">
    <source>
        <dbReference type="Proteomes" id="UP000198615"/>
    </source>
</evidence>
<feature type="transmembrane region" description="Helical" evidence="1">
    <location>
        <begin position="45"/>
        <end position="63"/>
    </location>
</feature>
<dbReference type="SUPFAM" id="SSF103481">
    <property type="entry name" value="Multidrug resistance efflux transporter EmrE"/>
    <property type="match status" value="2"/>
</dbReference>
<dbReference type="GO" id="GO:0016020">
    <property type="term" value="C:membrane"/>
    <property type="evidence" value="ECO:0007669"/>
    <property type="project" value="InterPro"/>
</dbReference>
<feature type="transmembrane region" description="Helical" evidence="1">
    <location>
        <begin position="161"/>
        <end position="178"/>
    </location>
</feature>
<evidence type="ECO:0000256" key="1">
    <source>
        <dbReference type="SAM" id="Phobius"/>
    </source>
</evidence>
<protein>
    <submittedName>
        <fullName evidence="3">EamA-like transporter family protein</fullName>
    </submittedName>
</protein>
<dbReference type="AlphaFoldDB" id="A0A8G2BLA7"/>
<keyword evidence="4" id="KW-1185">Reference proteome</keyword>
<feature type="domain" description="EamA" evidence="2">
    <location>
        <begin position="19"/>
        <end position="151"/>
    </location>
</feature>
<dbReference type="EMBL" id="FNBW01000013">
    <property type="protein sequence ID" value="SDG28772.1"/>
    <property type="molecule type" value="Genomic_DNA"/>
</dbReference>
<dbReference type="InterPro" id="IPR037185">
    <property type="entry name" value="EmrE-like"/>
</dbReference>
<dbReference type="PANTHER" id="PTHR22911">
    <property type="entry name" value="ACYL-MALONYL CONDENSING ENZYME-RELATED"/>
    <property type="match status" value="1"/>
</dbReference>
<keyword evidence="1" id="KW-1133">Transmembrane helix</keyword>
<feature type="domain" description="EamA" evidence="2">
    <location>
        <begin position="161"/>
        <end position="285"/>
    </location>
</feature>
<evidence type="ECO:0000259" key="2">
    <source>
        <dbReference type="Pfam" id="PF00892"/>
    </source>
</evidence>
<feature type="transmembrane region" description="Helical" evidence="1">
    <location>
        <begin position="84"/>
        <end position="101"/>
    </location>
</feature>
<dbReference type="Pfam" id="PF00892">
    <property type="entry name" value="EamA"/>
    <property type="match status" value="2"/>
</dbReference>
<proteinExistence type="predicted"/>
<organism evidence="3 4">
    <name type="scientific">Thalassobaculum litoreum DSM 18839</name>
    <dbReference type="NCBI Taxonomy" id="1123362"/>
    <lineage>
        <taxon>Bacteria</taxon>
        <taxon>Pseudomonadati</taxon>
        <taxon>Pseudomonadota</taxon>
        <taxon>Alphaproteobacteria</taxon>
        <taxon>Rhodospirillales</taxon>
        <taxon>Thalassobaculaceae</taxon>
        <taxon>Thalassobaculum</taxon>
    </lineage>
</organism>
<feature type="transmembrane region" description="Helical" evidence="1">
    <location>
        <begin position="190"/>
        <end position="207"/>
    </location>
</feature>
<sequence>MSAPPIPAPQPLHESLALAIACMVAAQIVFTAMDTMVKLLSDGFGAAQIVWGFFAAFTVTATVDAARNGSLRGALRTRRPLLHIVRALLLPVNMAAMVLALNLLPLATVTTVVCTFPLIVTALSVPILGEHVGPRRWTAVAIGFVGVLIVVRPGTDVFDPAAFVALFAGAVYALYLVLTRLLSRTDRSDGIALSTAWIGLAVFSFALPFDWRMPSLEEGLLLAFVALAGTIGHRLIIVAFSRAPASTLQPFTYLQVVWATGAGLVVFGHLPDGITLIGAGVIVASGLYAWWRERQVTTP</sequence>
<accession>A0A8G2BLA7</accession>
<feature type="transmembrane region" description="Helical" evidence="1">
    <location>
        <begin position="12"/>
        <end position="33"/>
    </location>
</feature>
<feature type="transmembrane region" description="Helical" evidence="1">
    <location>
        <begin position="107"/>
        <end position="125"/>
    </location>
</feature>
<name>A0A8G2BLA7_9PROT</name>
<feature type="transmembrane region" description="Helical" evidence="1">
    <location>
        <begin position="251"/>
        <end position="268"/>
    </location>
</feature>
<evidence type="ECO:0000313" key="3">
    <source>
        <dbReference type="EMBL" id="SDG28772.1"/>
    </source>
</evidence>
<reference evidence="3 4" key="1">
    <citation type="submission" date="2016-10" db="EMBL/GenBank/DDBJ databases">
        <authorList>
            <person name="Varghese N."/>
            <person name="Submissions S."/>
        </authorList>
    </citation>
    <scope>NUCLEOTIDE SEQUENCE [LARGE SCALE GENOMIC DNA]</scope>
    <source>
        <strain evidence="3 4">DSM 18839</strain>
    </source>
</reference>
<dbReference type="Proteomes" id="UP000198615">
    <property type="component" value="Unassembled WGS sequence"/>
</dbReference>
<dbReference type="InterPro" id="IPR000620">
    <property type="entry name" value="EamA_dom"/>
</dbReference>
<keyword evidence="1" id="KW-0472">Membrane</keyword>